<protein>
    <submittedName>
        <fullName evidence="1">Unannotated protein</fullName>
    </submittedName>
</protein>
<organism evidence="1">
    <name type="scientific">freshwater metagenome</name>
    <dbReference type="NCBI Taxonomy" id="449393"/>
    <lineage>
        <taxon>unclassified sequences</taxon>
        <taxon>metagenomes</taxon>
        <taxon>ecological metagenomes</taxon>
    </lineage>
</organism>
<reference evidence="1" key="1">
    <citation type="submission" date="2020-05" db="EMBL/GenBank/DDBJ databases">
        <authorList>
            <person name="Chiriac C."/>
            <person name="Salcher M."/>
            <person name="Ghai R."/>
            <person name="Kavagutti S V."/>
        </authorList>
    </citation>
    <scope>NUCLEOTIDE SEQUENCE</scope>
</reference>
<dbReference type="AlphaFoldDB" id="A0A6J6JDC2"/>
<dbReference type="EMBL" id="CAEZVY010000006">
    <property type="protein sequence ID" value="CAB4634766.1"/>
    <property type="molecule type" value="Genomic_DNA"/>
</dbReference>
<gene>
    <name evidence="1" type="ORF">UFOPK2158_00109</name>
</gene>
<proteinExistence type="predicted"/>
<sequence length="93" mass="10557">MRLALLRTIRDRRKGNYTANPENGAALSEALDLTPEELRSAGSYCFPLRVEPSLLQYAQLIWQDYRDSVSYEGVVDPSVFVDERYVSFGPAIQ</sequence>
<evidence type="ECO:0000313" key="1">
    <source>
        <dbReference type="EMBL" id="CAB4634766.1"/>
    </source>
</evidence>
<accession>A0A6J6JDC2</accession>
<name>A0A6J6JDC2_9ZZZZ</name>